<dbReference type="InterPro" id="IPR048389">
    <property type="entry name" value="YciQ-like_C"/>
</dbReference>
<dbReference type="Pfam" id="PF20990">
    <property type="entry name" value="DUF2207_C"/>
    <property type="match status" value="1"/>
</dbReference>
<feature type="transmembrane region" description="Helical" evidence="2">
    <location>
        <begin position="245"/>
        <end position="267"/>
    </location>
</feature>
<dbReference type="InterPro" id="IPR018702">
    <property type="entry name" value="DUF2207"/>
</dbReference>
<gene>
    <name evidence="5" type="ORF">ACI2L5_26575</name>
</gene>
<accession>A0ABW8LRH7</accession>
<dbReference type="EMBL" id="JBJDQH010000009">
    <property type="protein sequence ID" value="MFK4268484.1"/>
    <property type="molecule type" value="Genomic_DNA"/>
</dbReference>
<reference evidence="5 6" key="1">
    <citation type="submission" date="2024-11" db="EMBL/GenBank/DDBJ databases">
        <title>The Natural Products Discovery Center: Release of the First 8490 Sequenced Strains for Exploring Actinobacteria Biosynthetic Diversity.</title>
        <authorList>
            <person name="Kalkreuter E."/>
            <person name="Kautsar S.A."/>
            <person name="Yang D."/>
            <person name="Bader C.D."/>
            <person name="Teijaro C.N."/>
            <person name="Fluegel L."/>
            <person name="Davis C.M."/>
            <person name="Simpson J.R."/>
            <person name="Lauterbach L."/>
            <person name="Steele A.D."/>
            <person name="Gui C."/>
            <person name="Meng S."/>
            <person name="Li G."/>
            <person name="Viehrig K."/>
            <person name="Ye F."/>
            <person name="Su P."/>
            <person name="Kiefer A.F."/>
            <person name="Nichols A."/>
            <person name="Cepeda A.J."/>
            <person name="Yan W."/>
            <person name="Fan B."/>
            <person name="Jiang Y."/>
            <person name="Adhikari A."/>
            <person name="Zheng C.-J."/>
            <person name="Schuster L."/>
            <person name="Cowan T.M."/>
            <person name="Smanski M.J."/>
            <person name="Chevrette M.G."/>
            <person name="De Carvalho L.P.S."/>
            <person name="Shen B."/>
        </authorList>
    </citation>
    <scope>NUCLEOTIDE SEQUENCE [LARGE SCALE GENOMIC DNA]</scope>
    <source>
        <strain evidence="5 6">NPDC020863</strain>
    </source>
</reference>
<comment type="caution">
    <text evidence="5">The sequence shown here is derived from an EMBL/GenBank/DDBJ whole genome shotgun (WGS) entry which is preliminary data.</text>
</comment>
<evidence type="ECO:0000313" key="6">
    <source>
        <dbReference type="Proteomes" id="UP001620295"/>
    </source>
</evidence>
<evidence type="ECO:0000259" key="3">
    <source>
        <dbReference type="Pfam" id="PF09972"/>
    </source>
</evidence>
<evidence type="ECO:0000313" key="5">
    <source>
        <dbReference type="EMBL" id="MFK4268484.1"/>
    </source>
</evidence>
<evidence type="ECO:0000256" key="1">
    <source>
        <dbReference type="SAM" id="MobiDB-lite"/>
    </source>
</evidence>
<feature type="transmembrane region" description="Helical" evidence="2">
    <location>
        <begin position="412"/>
        <end position="431"/>
    </location>
</feature>
<feature type="region of interest" description="Disordered" evidence="1">
    <location>
        <begin position="280"/>
        <end position="304"/>
    </location>
</feature>
<keyword evidence="6" id="KW-1185">Reference proteome</keyword>
<evidence type="ECO:0000256" key="2">
    <source>
        <dbReference type="SAM" id="Phobius"/>
    </source>
</evidence>
<sequence>MRGRTSEAKAKNWTWDRWHRRRSLIRMSLALFVLGMAVVLGGDGPSSGRVTKMWISAEIAEDGSARITQVIDYEFGWDDSSGVRLDLPGVFLGQGSARISATEDGAPVQHKLTAQGLRTRIHLGDPDDTGIHRYRIRYTIKDVVHDGKLDWTAIGNGWTIDRDNIEIHVVAPYNLTGIRCVQNNTPWVQKSCTVEEPEPGHLVVKFDRLEAGWLVALHASGTQAGPASEAAAPAPPSGAADGDELVNSALTGLLAMGVALCSALLVVRLLRHVGRDRLAADGPEPAVLTPTTSPPEDLSPAQGGPLLTGRVGIWHQAAWLLSAAVAGHIVLEAGEEYTTVRRGAAGDTPADPVTETVLDAMFAGREEFILDVHDWNFGRGWRVLGERLADWQRTSGLWDPAGEHRARMARRIGIVTALLGLAVATLGSVLNAHMSSAGWPVVVAGAVAAGTGLALWLRGWELRTRTARGKALWLQTESFRRFLADWEPPSTDEQSDDGQWPPYPLWALALVIVPPHRWTAMHRHGPVAAVAVLAPMVVPGPSTAAN</sequence>
<feature type="transmembrane region" description="Helical" evidence="2">
    <location>
        <begin position="437"/>
        <end position="457"/>
    </location>
</feature>
<proteinExistence type="predicted"/>
<protein>
    <submittedName>
        <fullName evidence="5">DUF2207 domain-containing protein</fullName>
    </submittedName>
</protein>
<name>A0ABW8LRH7_9ACTN</name>
<keyword evidence="2" id="KW-0472">Membrane</keyword>
<keyword evidence="2" id="KW-1133">Transmembrane helix</keyword>
<dbReference type="Pfam" id="PF09972">
    <property type="entry name" value="DUF2207"/>
    <property type="match status" value="1"/>
</dbReference>
<evidence type="ECO:0000259" key="4">
    <source>
        <dbReference type="Pfam" id="PF20990"/>
    </source>
</evidence>
<dbReference type="Proteomes" id="UP001620295">
    <property type="component" value="Unassembled WGS sequence"/>
</dbReference>
<feature type="domain" description="Predicted membrane protein YciQ-like C-terminal" evidence="4">
    <location>
        <begin position="294"/>
        <end position="496"/>
    </location>
</feature>
<keyword evidence="2" id="KW-0812">Transmembrane</keyword>
<organism evidence="5 6">
    <name type="scientific">Streptomyces milbemycinicus</name>
    <dbReference type="NCBI Taxonomy" id="476552"/>
    <lineage>
        <taxon>Bacteria</taxon>
        <taxon>Bacillati</taxon>
        <taxon>Actinomycetota</taxon>
        <taxon>Actinomycetes</taxon>
        <taxon>Kitasatosporales</taxon>
        <taxon>Streptomycetaceae</taxon>
        <taxon>Streptomyces</taxon>
    </lineage>
</organism>
<feature type="domain" description="DUF2207" evidence="3">
    <location>
        <begin position="50"/>
        <end position="219"/>
    </location>
</feature>
<dbReference type="RefSeq" id="WP_404747286.1">
    <property type="nucleotide sequence ID" value="NZ_JBJDQH010000009.1"/>
</dbReference>